<accession>W7E8F1</accession>
<dbReference type="RefSeq" id="XP_014556330.1">
    <property type="nucleotide sequence ID" value="XM_014700844.1"/>
</dbReference>
<feature type="compositionally biased region" description="Polar residues" evidence="1">
    <location>
        <begin position="21"/>
        <end position="42"/>
    </location>
</feature>
<dbReference type="Proteomes" id="UP000054337">
    <property type="component" value="Unassembled WGS sequence"/>
</dbReference>
<protein>
    <submittedName>
        <fullName evidence="2">Uncharacterized protein</fullName>
    </submittedName>
</protein>
<evidence type="ECO:0000313" key="2">
    <source>
        <dbReference type="EMBL" id="EUN26743.1"/>
    </source>
</evidence>
<dbReference type="AlphaFoldDB" id="W7E8F1"/>
<feature type="region of interest" description="Disordered" evidence="1">
    <location>
        <begin position="1"/>
        <end position="67"/>
    </location>
</feature>
<evidence type="ECO:0000256" key="1">
    <source>
        <dbReference type="SAM" id="MobiDB-lite"/>
    </source>
</evidence>
<name>W7E8F1_BIPV3</name>
<proteinExistence type="predicted"/>
<sequence>MSSQKTSSSSGCGSSGRTSSNVTNHGINNEASLRTARNTQHGADNVVQGNHWCTREAGPDDVNSNPYHYSNRDGSYYYSNADGSKYFNDGKGGAWFTPPPPK</sequence>
<evidence type="ECO:0000313" key="3">
    <source>
        <dbReference type="Proteomes" id="UP000054337"/>
    </source>
</evidence>
<organism evidence="2 3">
    <name type="scientific">Bipolaris victoriae (strain FI3)</name>
    <name type="common">Victoria blight of oats agent</name>
    <name type="synonym">Cochliobolus victoriae</name>
    <dbReference type="NCBI Taxonomy" id="930091"/>
    <lineage>
        <taxon>Eukaryota</taxon>
        <taxon>Fungi</taxon>
        <taxon>Dikarya</taxon>
        <taxon>Ascomycota</taxon>
        <taxon>Pezizomycotina</taxon>
        <taxon>Dothideomycetes</taxon>
        <taxon>Pleosporomycetidae</taxon>
        <taxon>Pleosporales</taxon>
        <taxon>Pleosporineae</taxon>
        <taxon>Pleosporaceae</taxon>
        <taxon>Bipolaris</taxon>
    </lineage>
</organism>
<keyword evidence="3" id="KW-1185">Reference proteome</keyword>
<feature type="compositionally biased region" description="Low complexity" evidence="1">
    <location>
        <begin position="1"/>
        <end position="20"/>
    </location>
</feature>
<dbReference type="HOGENOM" id="CLU_162857_0_0_1"/>
<gene>
    <name evidence="2" type="ORF">COCVIDRAFT_26866</name>
</gene>
<dbReference type="GeneID" id="26253802"/>
<reference evidence="2 3" key="1">
    <citation type="journal article" date="2013" name="PLoS Genet.">
        <title>Comparative genome structure, secondary metabolite, and effector coding capacity across Cochliobolus pathogens.</title>
        <authorList>
            <person name="Condon B.J."/>
            <person name="Leng Y."/>
            <person name="Wu D."/>
            <person name="Bushley K.E."/>
            <person name="Ohm R.A."/>
            <person name="Otillar R."/>
            <person name="Martin J."/>
            <person name="Schackwitz W."/>
            <person name="Grimwood J."/>
            <person name="MohdZainudin N."/>
            <person name="Xue C."/>
            <person name="Wang R."/>
            <person name="Manning V.A."/>
            <person name="Dhillon B."/>
            <person name="Tu Z.J."/>
            <person name="Steffenson B.J."/>
            <person name="Salamov A."/>
            <person name="Sun H."/>
            <person name="Lowry S."/>
            <person name="LaButti K."/>
            <person name="Han J."/>
            <person name="Copeland A."/>
            <person name="Lindquist E."/>
            <person name="Barry K."/>
            <person name="Schmutz J."/>
            <person name="Baker S.E."/>
            <person name="Ciuffetti L.M."/>
            <person name="Grigoriev I.V."/>
            <person name="Zhong S."/>
            <person name="Turgeon B.G."/>
        </authorList>
    </citation>
    <scope>NUCLEOTIDE SEQUENCE [LARGE SCALE GENOMIC DNA]</scope>
    <source>
        <strain evidence="2 3">FI3</strain>
    </source>
</reference>
<dbReference type="OrthoDB" id="5415522at2759"/>
<dbReference type="EMBL" id="KI968736">
    <property type="protein sequence ID" value="EUN26743.1"/>
    <property type="molecule type" value="Genomic_DNA"/>
</dbReference>